<dbReference type="Proteomes" id="UP000235388">
    <property type="component" value="Unassembled WGS sequence"/>
</dbReference>
<organism evidence="5 6">
    <name type="scientific">Puccinia coronata f. sp. avenae</name>
    <dbReference type="NCBI Taxonomy" id="200324"/>
    <lineage>
        <taxon>Eukaryota</taxon>
        <taxon>Fungi</taxon>
        <taxon>Dikarya</taxon>
        <taxon>Basidiomycota</taxon>
        <taxon>Pucciniomycotina</taxon>
        <taxon>Pucciniomycetes</taxon>
        <taxon>Pucciniales</taxon>
        <taxon>Pucciniaceae</taxon>
        <taxon>Puccinia</taxon>
    </lineage>
</organism>
<feature type="compositionally biased region" description="Polar residues" evidence="3">
    <location>
        <begin position="197"/>
        <end position="214"/>
    </location>
</feature>
<dbReference type="EMBL" id="PGCJ01000158">
    <property type="protein sequence ID" value="PLW42437.1"/>
    <property type="molecule type" value="Genomic_DNA"/>
</dbReference>
<keyword evidence="2" id="KW-0479">Metal-binding</keyword>
<protein>
    <recommendedName>
        <fullName evidence="4">CCHC-type domain-containing protein</fullName>
    </recommendedName>
</protein>
<feature type="domain" description="CCHC-type" evidence="4">
    <location>
        <begin position="230"/>
        <end position="245"/>
    </location>
</feature>
<dbReference type="STRING" id="200324.A0A2N5UXM2"/>
<dbReference type="InterPro" id="IPR001878">
    <property type="entry name" value="Znf_CCHC"/>
</dbReference>
<keyword evidence="2" id="KW-0863">Zinc-finger</keyword>
<dbReference type="AlphaFoldDB" id="A0A2N5UXM2"/>
<evidence type="ECO:0000313" key="5">
    <source>
        <dbReference type="EMBL" id="PLW42437.1"/>
    </source>
</evidence>
<dbReference type="PROSITE" id="PS50158">
    <property type="entry name" value="ZF_CCHC"/>
    <property type="match status" value="1"/>
</dbReference>
<keyword evidence="2" id="KW-0862">Zinc</keyword>
<reference evidence="5 6" key="1">
    <citation type="submission" date="2017-11" db="EMBL/GenBank/DDBJ databases">
        <title>De novo assembly and phasing of dikaryotic genomes from two isolates of Puccinia coronata f. sp. avenae, the causal agent of oat crown rust.</title>
        <authorList>
            <person name="Miller M.E."/>
            <person name="Zhang Y."/>
            <person name="Omidvar V."/>
            <person name="Sperschneider J."/>
            <person name="Schwessinger B."/>
            <person name="Raley C."/>
            <person name="Palmer J.M."/>
            <person name="Garnica D."/>
            <person name="Upadhyaya N."/>
            <person name="Rathjen J."/>
            <person name="Taylor J.M."/>
            <person name="Park R.F."/>
            <person name="Dodds P.N."/>
            <person name="Hirsch C.D."/>
            <person name="Kianian S.F."/>
            <person name="Figueroa M."/>
        </authorList>
    </citation>
    <scope>NUCLEOTIDE SEQUENCE [LARGE SCALE GENOMIC DNA]</scope>
    <source>
        <strain evidence="5">12NC29</strain>
    </source>
</reference>
<accession>A0A2N5UXM2</accession>
<proteinExistence type="predicted"/>
<evidence type="ECO:0000256" key="2">
    <source>
        <dbReference type="PROSITE-ProRule" id="PRU00047"/>
    </source>
</evidence>
<feature type="region of interest" description="Disordered" evidence="3">
    <location>
        <begin position="197"/>
        <end position="218"/>
    </location>
</feature>
<dbReference type="PANTHER" id="PTHR33246:SF51">
    <property type="entry name" value="MYB_SANT-LIKE DOMAIN-CONTAINING PROTEIN"/>
    <property type="match status" value="1"/>
</dbReference>
<keyword evidence="1" id="KW-0507">mRNA processing</keyword>
<evidence type="ECO:0000256" key="1">
    <source>
        <dbReference type="ARBA" id="ARBA00022664"/>
    </source>
</evidence>
<evidence type="ECO:0000313" key="6">
    <source>
        <dbReference type="Proteomes" id="UP000235388"/>
    </source>
</evidence>
<dbReference type="InterPro" id="IPR036875">
    <property type="entry name" value="Znf_CCHC_sf"/>
</dbReference>
<dbReference type="GO" id="GO:0003676">
    <property type="term" value="F:nucleic acid binding"/>
    <property type="evidence" value="ECO:0007669"/>
    <property type="project" value="InterPro"/>
</dbReference>
<evidence type="ECO:0000259" key="4">
    <source>
        <dbReference type="PROSITE" id="PS50158"/>
    </source>
</evidence>
<evidence type="ECO:0000256" key="3">
    <source>
        <dbReference type="SAM" id="MobiDB-lite"/>
    </source>
</evidence>
<sequence length="324" mass="36628">MDGYDDANWEILRPALMEIWGERDNTILHTQQDLIDLSNKISKKGGLATVQEYKTYLGKFSVSLQYLIKNKQLQAKEDASYQFLLAFSPTSQKNIKRALVTQKQLPKGPDGSSKPPKWEHILLAAEAKIQVKEPGFSNISGFVEANQVMQKALDVQKGDSKRCEKMLEEIANQAALQKTIVDMEKEIASLKNQRASNTPLNYPQQAGNTNNKFSRGNPKPAGKLYEPQMCYYCHKEGHPTFKCPEELKDKQQGLVRQNRNNWFLPNGQQIPWNPNRPIQHVVATKSAKVPPKATVTLAFQTDHPSVFQTPHEDQEVPDMTSALN</sequence>
<gene>
    <name evidence="5" type="ORF">PCANC_09915</name>
</gene>
<dbReference type="GO" id="GO:0006397">
    <property type="term" value="P:mRNA processing"/>
    <property type="evidence" value="ECO:0007669"/>
    <property type="project" value="UniProtKB-KW"/>
</dbReference>
<dbReference type="GO" id="GO:0008270">
    <property type="term" value="F:zinc ion binding"/>
    <property type="evidence" value="ECO:0007669"/>
    <property type="project" value="UniProtKB-KW"/>
</dbReference>
<name>A0A2N5UXM2_9BASI</name>
<dbReference type="SUPFAM" id="SSF57756">
    <property type="entry name" value="Retrovirus zinc finger-like domains"/>
    <property type="match status" value="1"/>
</dbReference>
<keyword evidence="6" id="KW-1185">Reference proteome</keyword>
<dbReference type="PANTHER" id="PTHR33246">
    <property type="entry name" value="CCHC-TYPE DOMAIN-CONTAINING PROTEIN"/>
    <property type="match status" value="1"/>
</dbReference>
<comment type="caution">
    <text evidence="5">The sequence shown here is derived from an EMBL/GenBank/DDBJ whole genome shotgun (WGS) entry which is preliminary data.</text>
</comment>